<dbReference type="Proteomes" id="UP000076503">
    <property type="component" value="Unassembled WGS sequence"/>
</dbReference>
<dbReference type="RefSeq" id="WP_063363435.1">
    <property type="nucleotide sequence ID" value="NZ_AUXZ01000104.1"/>
</dbReference>
<dbReference type="OrthoDB" id="6303360at2"/>
<accession>A0A161XVL3</accession>
<dbReference type="InterPro" id="IPR046058">
    <property type="entry name" value="WbuC_cupin"/>
</dbReference>
<reference evidence="2 3" key="1">
    <citation type="submission" date="2013-07" db="EMBL/GenBank/DDBJ databases">
        <title>Comparative Genomic and Metabolomic Analysis of Twelve Strains of Pseudoalteromonas luteoviolacea.</title>
        <authorList>
            <person name="Vynne N.G."/>
            <person name="Mansson M."/>
            <person name="Gram L."/>
        </authorList>
    </citation>
    <scope>NUCLEOTIDE SEQUENCE [LARGE SCALE GENOMIC DNA]</scope>
    <source>
        <strain evidence="2 3">H33</strain>
    </source>
</reference>
<evidence type="ECO:0000259" key="1">
    <source>
        <dbReference type="Pfam" id="PF19480"/>
    </source>
</evidence>
<dbReference type="InterPro" id="IPR011051">
    <property type="entry name" value="RmlC_Cupin_sf"/>
</dbReference>
<dbReference type="EMBL" id="AUXZ01000104">
    <property type="protein sequence ID" value="KZN47189.1"/>
    <property type="molecule type" value="Genomic_DNA"/>
</dbReference>
<dbReference type="SUPFAM" id="SSF51182">
    <property type="entry name" value="RmlC-like cupins"/>
    <property type="match status" value="1"/>
</dbReference>
<feature type="domain" description="Cupin fold metalloprotein WbuC cupin" evidence="1">
    <location>
        <begin position="14"/>
        <end position="95"/>
    </location>
</feature>
<comment type="caution">
    <text evidence="2">The sequence shown here is derived from an EMBL/GenBank/DDBJ whole genome shotgun (WGS) entry which is preliminary data.</text>
</comment>
<evidence type="ECO:0000313" key="2">
    <source>
        <dbReference type="EMBL" id="KZN47189.1"/>
    </source>
</evidence>
<organism evidence="2 3">
    <name type="scientific">Pseudoalteromonas luteoviolacea H33</name>
    <dbReference type="NCBI Taxonomy" id="1365251"/>
    <lineage>
        <taxon>Bacteria</taxon>
        <taxon>Pseudomonadati</taxon>
        <taxon>Pseudomonadota</taxon>
        <taxon>Gammaproteobacteria</taxon>
        <taxon>Alteromonadales</taxon>
        <taxon>Pseudoalteromonadaceae</taxon>
        <taxon>Pseudoalteromonas</taxon>
    </lineage>
</organism>
<dbReference type="AlphaFoldDB" id="A0A161XVL3"/>
<sequence length="170" mass="19183">MSAAEFNQHPISKICQTDIETLIAKAKKSEHGHYRLCLHQDNAAHIQEMIIVVLAEARFPPHKHPVGKSESIHLINGSLATFIFDDNGAVQQVIKLGKGQDLMQRIEGGIWHLPICMSDYVVYHETLVGPYNKEADVILPKWSSANTDLTALEHLYSKLKKSLEKNNEYE</sequence>
<dbReference type="Pfam" id="PF19480">
    <property type="entry name" value="DUF6016"/>
    <property type="match status" value="1"/>
</dbReference>
<proteinExistence type="predicted"/>
<name>A0A161XVL3_9GAMM</name>
<evidence type="ECO:0000313" key="3">
    <source>
        <dbReference type="Proteomes" id="UP000076503"/>
    </source>
</evidence>
<gene>
    <name evidence="2" type="ORF">N476_23710</name>
</gene>
<dbReference type="PATRIC" id="fig|1365251.3.peg.4214"/>
<dbReference type="InterPro" id="IPR027565">
    <property type="entry name" value="Cupin_WbuC"/>
</dbReference>
<dbReference type="NCBIfam" id="TIGR04366">
    <property type="entry name" value="cupin_WbuC"/>
    <property type="match status" value="1"/>
</dbReference>
<protein>
    <recommendedName>
        <fullName evidence="1">Cupin fold metalloprotein WbuC cupin domain-containing protein</fullName>
    </recommendedName>
</protein>